<dbReference type="Proteomes" id="UP000467637">
    <property type="component" value="Unassembled WGS sequence"/>
</dbReference>
<keyword evidence="4" id="KW-1185">Reference proteome</keyword>
<proteinExistence type="predicted"/>
<evidence type="ECO:0000256" key="1">
    <source>
        <dbReference type="SAM" id="SignalP"/>
    </source>
</evidence>
<evidence type="ECO:0000313" key="3">
    <source>
        <dbReference type="EMBL" id="MVQ36420.1"/>
    </source>
</evidence>
<dbReference type="InterPro" id="IPR051465">
    <property type="entry name" value="Cell_Envelope_Struct_Comp"/>
</dbReference>
<dbReference type="EMBL" id="WSEM01000016">
    <property type="protein sequence ID" value="MVQ36420.1"/>
    <property type="molecule type" value="Genomic_DNA"/>
</dbReference>
<protein>
    <recommendedName>
        <fullName evidence="2">SLH domain-containing protein</fullName>
    </recommendedName>
</protein>
<feature type="domain" description="SLH" evidence="2">
    <location>
        <begin position="50"/>
        <end position="113"/>
    </location>
</feature>
<dbReference type="PANTHER" id="PTHR43308:SF5">
    <property type="entry name" value="S-LAYER PROTEIN _ PEPTIDOGLYCAN ENDO-BETA-N-ACETYLGLUCOSAMINIDASE"/>
    <property type="match status" value="1"/>
</dbReference>
<feature type="signal peptide" evidence="1">
    <location>
        <begin position="1"/>
        <end position="26"/>
    </location>
</feature>
<dbReference type="PROSITE" id="PS51272">
    <property type="entry name" value="SLH"/>
    <property type="match status" value="3"/>
</dbReference>
<organism evidence="3 4">
    <name type="scientific">Paenibacillus anseongense</name>
    <dbReference type="NCBI Taxonomy" id="2682845"/>
    <lineage>
        <taxon>Bacteria</taxon>
        <taxon>Bacillati</taxon>
        <taxon>Bacillota</taxon>
        <taxon>Bacilli</taxon>
        <taxon>Bacillales</taxon>
        <taxon>Paenibacillaceae</taxon>
        <taxon>Paenibacillus</taxon>
    </lineage>
</organism>
<evidence type="ECO:0000313" key="4">
    <source>
        <dbReference type="Proteomes" id="UP000467637"/>
    </source>
</evidence>
<keyword evidence="1" id="KW-0732">Signal</keyword>
<accession>A0ABW9UEY4</accession>
<feature type="domain" description="SLH" evidence="2">
    <location>
        <begin position="118"/>
        <end position="180"/>
    </location>
</feature>
<dbReference type="Pfam" id="PF00395">
    <property type="entry name" value="SLH"/>
    <property type="match status" value="3"/>
</dbReference>
<feature type="domain" description="SLH" evidence="2">
    <location>
        <begin position="183"/>
        <end position="246"/>
    </location>
</feature>
<dbReference type="InterPro" id="IPR001119">
    <property type="entry name" value="SLH_dom"/>
</dbReference>
<dbReference type="PANTHER" id="PTHR43308">
    <property type="entry name" value="OUTER MEMBRANE PROTEIN ALPHA-RELATED"/>
    <property type="match status" value="1"/>
</dbReference>
<dbReference type="RefSeq" id="WP_157320394.1">
    <property type="nucleotide sequence ID" value="NZ_WSEM01000016.1"/>
</dbReference>
<feature type="chain" id="PRO_5045066698" description="SLH domain-containing protein" evidence="1">
    <location>
        <begin position="27"/>
        <end position="617"/>
    </location>
</feature>
<sequence>MLHSKKVVAAGLVLVMMLGSGTAAMAEGYNNNKNKGKHDDDRKGNNKIELHLTFNDLKNSEWAMRYIASLASKRVFEGYDDGTFKPQNTVSRIEAITAAVRLMGLRDQAESPAKMSTKLNFKDANQIPAWAVGYVAVALENDLFSESDDMVNPQKVSDRLWATTLLVKALKLDADAKAKMNTVLPFTDAKQIPAGSVGYVAVARERGLVDGFEDNTFKPNQPVTRAQLAALLDRVGGQLPDQDNNSLTGTVNAAVTGSTLNLTRSGSTYSYALHPEVFVYRNGAKVNVSAIQVGDQVKLSLFNNQVVFIEVTTPVNSNPSTVLYNGTVSVPVTNNTLTITNGTQSSSLALDPNVVVYRNGTRITAYDLRVGDVVSLSIANNQVTYISVTTSATPVTSSGTVSAIVNDNVLQLMKAGVNTTYTLDTNAVIYRNGVQASRSALQIGDVVNISTSNNLVTYVQVTQMAQTLSTSATLNAAVSNNVLQVTSTSSSSPAYYTVHPDVVVYRNGVRATLSDLRAGDVVNLRTSNNQVIYIEVTRNAGVDQSFDIYGYLKSTTVNAQGVIATITISQNVNGTDQNTLYNVSPSVSLSGNLGLFSEGHLVELIGSNNLVTSIVVK</sequence>
<name>A0ABW9UEY4_9BACL</name>
<reference evidence="3 4" key="1">
    <citation type="submission" date="2019-12" db="EMBL/GenBank/DDBJ databases">
        <authorList>
            <person name="Huq M.A."/>
        </authorList>
    </citation>
    <scope>NUCLEOTIDE SEQUENCE [LARGE SCALE GENOMIC DNA]</scope>
    <source>
        <strain evidence="3 4">MAH-34</strain>
    </source>
</reference>
<comment type="caution">
    <text evidence="3">The sequence shown here is derived from an EMBL/GenBank/DDBJ whole genome shotgun (WGS) entry which is preliminary data.</text>
</comment>
<gene>
    <name evidence="3" type="ORF">GON05_17565</name>
</gene>
<evidence type="ECO:0000259" key="2">
    <source>
        <dbReference type="PROSITE" id="PS51272"/>
    </source>
</evidence>